<feature type="chain" id="PRO_5045519165" evidence="3">
    <location>
        <begin position="26"/>
        <end position="272"/>
    </location>
</feature>
<dbReference type="PANTHER" id="PTHR21666:SF263">
    <property type="entry name" value="MUREIN HYDROLASE ACTIVATOR NLPD"/>
    <property type="match status" value="1"/>
</dbReference>
<evidence type="ECO:0000259" key="4">
    <source>
        <dbReference type="PROSITE" id="PS51782"/>
    </source>
</evidence>
<evidence type="ECO:0000256" key="1">
    <source>
        <dbReference type="ARBA" id="ARBA00038420"/>
    </source>
</evidence>
<dbReference type="InterPro" id="IPR016047">
    <property type="entry name" value="M23ase_b-sheet_dom"/>
</dbReference>
<name>A0ABS0B9Q5_9GAMM</name>
<reference evidence="5 6" key="1">
    <citation type="submission" date="2020-11" db="EMBL/GenBank/DDBJ databases">
        <title>Draft Genome Sequence and Secondary Metabolite Biosynthetic Potential of the Lysobacter niastensis Type strain DSM 18481.</title>
        <authorList>
            <person name="Turrini P."/>
            <person name="Artuso I."/>
            <person name="Tescari M."/>
            <person name="Lugli G.A."/>
            <person name="Frangipani E."/>
            <person name="Ventura M."/>
            <person name="Visca P."/>
        </authorList>
    </citation>
    <scope>NUCLEOTIDE SEQUENCE [LARGE SCALE GENOMIC DNA]</scope>
    <source>
        <strain evidence="5 6">DSM 18481</strain>
    </source>
</reference>
<evidence type="ECO:0000256" key="2">
    <source>
        <dbReference type="SAM" id="MobiDB-lite"/>
    </source>
</evidence>
<dbReference type="PROSITE" id="PS51257">
    <property type="entry name" value="PROKAR_LIPOPROTEIN"/>
    <property type="match status" value="1"/>
</dbReference>
<dbReference type="RefSeq" id="WP_194930332.1">
    <property type="nucleotide sequence ID" value="NZ_JADLZT010000003.1"/>
</dbReference>
<dbReference type="SMART" id="SM00257">
    <property type="entry name" value="LysM"/>
    <property type="match status" value="1"/>
</dbReference>
<comment type="caution">
    <text evidence="5">The sequence shown here is derived from an EMBL/GenBank/DDBJ whole genome shotgun (WGS) entry which is preliminary data.</text>
</comment>
<sequence>MTVRTRGAGYAAYVAAALAAMAAVAALTGCSSRVIREPGASANAVRPSQPKPGATTVVKRGDTLYRIAFSNGINARDLAAWNGIAEPYTIQPGQRLKLYPPSAATTAPASRPANPPRSTAATSKPGATKPVAPKPKPAAPAPPPVPASSGFGWRWPADGDLIGRYVAGDPTKQGVDIAGNGGAAVRAAADGVVVYSGSGLVGYGELVIIKHSEQWLSAYGHNRSRLVNEGQLVKAGEQIAEMGRSGAARDMLHFEVRYNGKPVDPLLYLPKR</sequence>
<dbReference type="InterPro" id="IPR050570">
    <property type="entry name" value="Cell_wall_metabolism_enzyme"/>
</dbReference>
<feature type="domain" description="LysM" evidence="4">
    <location>
        <begin position="54"/>
        <end position="98"/>
    </location>
</feature>
<accession>A0ABS0B9Q5</accession>
<gene>
    <name evidence="5" type="ORF">IU514_06860</name>
</gene>
<dbReference type="PANTHER" id="PTHR21666">
    <property type="entry name" value="PEPTIDASE-RELATED"/>
    <property type="match status" value="1"/>
</dbReference>
<dbReference type="InterPro" id="IPR011055">
    <property type="entry name" value="Dup_hybrid_motif"/>
</dbReference>
<proteinExistence type="inferred from homology"/>
<feature type="region of interest" description="Disordered" evidence="2">
    <location>
        <begin position="100"/>
        <end position="150"/>
    </location>
</feature>
<feature type="compositionally biased region" description="Low complexity" evidence="2">
    <location>
        <begin position="100"/>
        <end position="131"/>
    </location>
</feature>
<feature type="compositionally biased region" description="Pro residues" evidence="2">
    <location>
        <begin position="132"/>
        <end position="146"/>
    </location>
</feature>
<dbReference type="SUPFAM" id="SSF51261">
    <property type="entry name" value="Duplicated hybrid motif"/>
    <property type="match status" value="1"/>
</dbReference>
<dbReference type="CDD" id="cd00118">
    <property type="entry name" value="LysM"/>
    <property type="match status" value="1"/>
</dbReference>
<dbReference type="Pfam" id="PF01551">
    <property type="entry name" value="Peptidase_M23"/>
    <property type="match status" value="1"/>
</dbReference>
<dbReference type="InterPro" id="IPR018392">
    <property type="entry name" value="LysM"/>
</dbReference>
<comment type="similarity">
    <text evidence="1">Belongs to the E.coli NlpD/Haemophilus LppB family.</text>
</comment>
<keyword evidence="3" id="KW-0732">Signal</keyword>
<dbReference type="PROSITE" id="PS51782">
    <property type="entry name" value="LYSM"/>
    <property type="match status" value="1"/>
</dbReference>
<dbReference type="CDD" id="cd12797">
    <property type="entry name" value="M23_peptidase"/>
    <property type="match status" value="1"/>
</dbReference>
<dbReference type="EMBL" id="JADLZT010000003">
    <property type="protein sequence ID" value="MBF6023744.1"/>
    <property type="molecule type" value="Genomic_DNA"/>
</dbReference>
<feature type="signal peptide" evidence="3">
    <location>
        <begin position="1"/>
        <end position="25"/>
    </location>
</feature>
<dbReference type="Pfam" id="PF01476">
    <property type="entry name" value="LysM"/>
    <property type="match status" value="1"/>
</dbReference>
<evidence type="ECO:0000256" key="3">
    <source>
        <dbReference type="SAM" id="SignalP"/>
    </source>
</evidence>
<evidence type="ECO:0000313" key="6">
    <source>
        <dbReference type="Proteomes" id="UP001429984"/>
    </source>
</evidence>
<dbReference type="Gene3D" id="2.70.70.10">
    <property type="entry name" value="Glucose Permease (Domain IIA)"/>
    <property type="match status" value="1"/>
</dbReference>
<evidence type="ECO:0000313" key="5">
    <source>
        <dbReference type="EMBL" id="MBF6023744.1"/>
    </source>
</evidence>
<keyword evidence="6" id="KW-1185">Reference proteome</keyword>
<organism evidence="5 6">
    <name type="scientific">Lysobacter niastensis</name>
    <dbReference type="NCBI Taxonomy" id="380629"/>
    <lineage>
        <taxon>Bacteria</taxon>
        <taxon>Pseudomonadati</taxon>
        <taxon>Pseudomonadota</taxon>
        <taxon>Gammaproteobacteria</taxon>
        <taxon>Lysobacterales</taxon>
        <taxon>Lysobacteraceae</taxon>
        <taxon>Lysobacter</taxon>
    </lineage>
</organism>
<protein>
    <submittedName>
        <fullName evidence="5">Peptidoglycan DD-metalloendopeptidase family protein</fullName>
    </submittedName>
</protein>
<dbReference type="InterPro" id="IPR036779">
    <property type="entry name" value="LysM_dom_sf"/>
</dbReference>
<dbReference type="Gene3D" id="3.10.350.10">
    <property type="entry name" value="LysM domain"/>
    <property type="match status" value="1"/>
</dbReference>
<dbReference type="Proteomes" id="UP001429984">
    <property type="component" value="Unassembled WGS sequence"/>
</dbReference>